<dbReference type="EMBL" id="JBHUMZ010000050">
    <property type="protein sequence ID" value="MFD2640039.1"/>
    <property type="molecule type" value="Genomic_DNA"/>
</dbReference>
<proteinExistence type="predicted"/>
<dbReference type="Proteomes" id="UP001597452">
    <property type="component" value="Unassembled WGS sequence"/>
</dbReference>
<accession>A0ABW5QDJ5</accession>
<reference evidence="2" key="1">
    <citation type="journal article" date="2019" name="Int. J. Syst. Evol. Microbiol.">
        <title>The Global Catalogue of Microorganisms (GCM) 10K type strain sequencing project: providing services to taxonomists for standard genome sequencing and annotation.</title>
        <authorList>
            <consortium name="The Broad Institute Genomics Platform"/>
            <consortium name="The Broad Institute Genome Sequencing Center for Infectious Disease"/>
            <person name="Wu L."/>
            <person name="Ma J."/>
        </authorList>
    </citation>
    <scope>NUCLEOTIDE SEQUENCE [LARGE SCALE GENOMIC DNA]</scope>
    <source>
        <strain evidence="2">TISTR 1571</strain>
    </source>
</reference>
<dbReference type="RefSeq" id="WP_377330121.1">
    <property type="nucleotide sequence ID" value="NZ_JBHUMZ010000050.1"/>
</dbReference>
<gene>
    <name evidence="1" type="ORF">ACFSW4_14310</name>
</gene>
<dbReference type="InterPro" id="IPR019292">
    <property type="entry name" value="McrC"/>
</dbReference>
<evidence type="ECO:0000313" key="1">
    <source>
        <dbReference type="EMBL" id="MFD2640039.1"/>
    </source>
</evidence>
<evidence type="ECO:0000313" key="2">
    <source>
        <dbReference type="Proteomes" id="UP001597452"/>
    </source>
</evidence>
<sequence length="410" mass="47823">MNLEVIEHQKIFISNVNNESRCQISRQDAEYLKRIEINQGKQIFKWGSNYITPQHWVGIISTPNITIEILPKIADSDNKAIVKDSLIKMLKVANDIPLRKNIDANVSYGGQGFIDVLASIFLKELEKQIQSGLVGSYSKVKKNLPTVKGSIDFSNHIKKNTVLKNKFYCRYSKFTNNNIINQTIKYTLHFLKRLVSQQKNISLISKLYPHFDGVELKTINISDIDTINWDRQSIRYKIILDYCKLFILGESIQMSAGKVKVDLMLFDMNKLFERFIFKMYKRIYKKVSYQYGSQYLLTKTETGHKKINLRPDIILNISSARLIIDTKWKQVHRFADESDIYQMNSYLNSFPNITNAILLYPKTYNNDKMVGEYKFNNQQSTLRLKIETVDLTELGNRQAFLNSLKYIVEK</sequence>
<comment type="caution">
    <text evidence="1">The sequence shown here is derived from an EMBL/GenBank/DDBJ whole genome shotgun (WGS) entry which is preliminary data.</text>
</comment>
<name>A0ABW5QDJ5_9BACI</name>
<organism evidence="1 2">
    <name type="scientific">Piscibacillus salipiscarius</name>
    <dbReference type="NCBI Taxonomy" id="299480"/>
    <lineage>
        <taxon>Bacteria</taxon>
        <taxon>Bacillati</taxon>
        <taxon>Bacillota</taxon>
        <taxon>Bacilli</taxon>
        <taxon>Bacillales</taxon>
        <taxon>Bacillaceae</taxon>
        <taxon>Piscibacillus</taxon>
    </lineage>
</organism>
<keyword evidence="2" id="KW-1185">Reference proteome</keyword>
<protein>
    <submittedName>
        <fullName evidence="1">McrC family protein</fullName>
    </submittedName>
</protein>
<dbReference type="PANTHER" id="PTHR38733">
    <property type="entry name" value="PROTEIN MCRC"/>
    <property type="match status" value="1"/>
</dbReference>
<dbReference type="Pfam" id="PF10117">
    <property type="entry name" value="McrBC"/>
    <property type="match status" value="1"/>
</dbReference>
<dbReference type="PANTHER" id="PTHR38733:SF1">
    <property type="entry name" value="TYPE IV METHYL-DIRECTED RESTRICTION ENZYME ECOKMCRBC"/>
    <property type="match status" value="1"/>
</dbReference>